<protein>
    <submittedName>
        <fullName evidence="1">Uncharacterized protein</fullName>
    </submittedName>
</protein>
<comment type="caution">
    <text evidence="1">The sequence shown here is derived from an EMBL/GenBank/DDBJ whole genome shotgun (WGS) entry which is preliminary data.</text>
</comment>
<sequence>MKTPTSQKRRAVLTARKLLQEKAIAIENDIHRLLRQFRPERRAGWEGQFEEWIDDLVEDRPDLFRNHAAFADRAYAARRVHQAAQEDFGIWHATMKSAAC</sequence>
<evidence type="ECO:0000313" key="1">
    <source>
        <dbReference type="EMBL" id="MFC3326105.1"/>
    </source>
</evidence>
<proteinExistence type="predicted"/>
<dbReference type="Proteomes" id="UP001595648">
    <property type="component" value="Unassembled WGS sequence"/>
</dbReference>
<name>A0ABV7MWS5_9HYPH</name>
<accession>A0ABV7MWS5</accession>
<reference evidence="2" key="1">
    <citation type="journal article" date="2019" name="Int. J. Syst. Evol. Microbiol.">
        <title>The Global Catalogue of Microorganisms (GCM) 10K type strain sequencing project: providing services to taxonomists for standard genome sequencing and annotation.</title>
        <authorList>
            <consortium name="The Broad Institute Genomics Platform"/>
            <consortium name="The Broad Institute Genome Sequencing Center for Infectious Disease"/>
            <person name="Wu L."/>
            <person name="Ma J."/>
        </authorList>
    </citation>
    <scope>NUCLEOTIDE SEQUENCE [LARGE SCALE GENOMIC DNA]</scope>
    <source>
        <strain evidence="2">ICMP 19515</strain>
    </source>
</reference>
<dbReference type="RefSeq" id="WP_378984679.1">
    <property type="nucleotide sequence ID" value="NZ_JBHRVD010000001.1"/>
</dbReference>
<keyword evidence="2" id="KW-1185">Reference proteome</keyword>
<dbReference type="EMBL" id="JBHRVD010000001">
    <property type="protein sequence ID" value="MFC3326105.1"/>
    <property type="molecule type" value="Genomic_DNA"/>
</dbReference>
<gene>
    <name evidence="1" type="ORF">ACFOJ9_30755</name>
</gene>
<organism evidence="1 2">
    <name type="scientific">Mesorhizobium cantuariense</name>
    <dbReference type="NCBI Taxonomy" id="1300275"/>
    <lineage>
        <taxon>Bacteria</taxon>
        <taxon>Pseudomonadati</taxon>
        <taxon>Pseudomonadota</taxon>
        <taxon>Alphaproteobacteria</taxon>
        <taxon>Hyphomicrobiales</taxon>
        <taxon>Phyllobacteriaceae</taxon>
        <taxon>Mesorhizobium</taxon>
    </lineage>
</organism>
<evidence type="ECO:0000313" key="2">
    <source>
        <dbReference type="Proteomes" id="UP001595648"/>
    </source>
</evidence>